<geneLocation type="plasmid" evidence="2">
    <name>pmj3</name>
</geneLocation>
<organism evidence="1 2">
    <name type="scientific">Candidatus Enterovibrio escicola</name>
    <dbReference type="NCBI Taxonomy" id="1927127"/>
    <lineage>
        <taxon>Bacteria</taxon>
        <taxon>Pseudomonadati</taxon>
        <taxon>Pseudomonadota</taxon>
        <taxon>Gammaproteobacteria</taxon>
        <taxon>Vibrionales</taxon>
        <taxon>Vibrionaceae</taxon>
        <taxon>Enterovibrio</taxon>
    </lineage>
</organism>
<accession>A0A2A5T1S7</accession>
<name>A0A2A5T1S7_9GAMM</name>
<comment type="caution">
    <text evidence="1">The sequence shown here is derived from an EMBL/GenBank/DDBJ whole genome shotgun (WGS) entry which is preliminary data.</text>
</comment>
<keyword evidence="2" id="KW-1185">Reference proteome</keyword>
<evidence type="ECO:0008006" key="3">
    <source>
        <dbReference type="Google" id="ProtNLM"/>
    </source>
</evidence>
<protein>
    <recommendedName>
        <fullName evidence="3">Mobile element protein</fullName>
    </recommendedName>
</protein>
<evidence type="ECO:0000313" key="1">
    <source>
        <dbReference type="EMBL" id="PCS22119.1"/>
    </source>
</evidence>
<reference evidence="2" key="1">
    <citation type="submission" date="2017-04" db="EMBL/GenBank/DDBJ databases">
        <title>Genome evolution of the luminous symbionts of deep sea anglerfish.</title>
        <authorList>
            <person name="Hendry T.A."/>
        </authorList>
    </citation>
    <scope>NUCLEOTIDE SEQUENCE [LARGE SCALE GENOMIC DNA]</scope>
    <source>
        <plasmid evidence="2">pmj3</plasmid>
    </source>
</reference>
<dbReference type="Proteomes" id="UP000219020">
    <property type="component" value="Plasmid pMJ3"/>
</dbReference>
<proteinExistence type="predicted"/>
<gene>
    <name evidence="1" type="ORF">BTN49_2313</name>
</gene>
<evidence type="ECO:0000313" key="2">
    <source>
        <dbReference type="Proteomes" id="UP000219020"/>
    </source>
</evidence>
<sequence length="39" mass="4424">MCKLSRKLINKNQVVCVESLQVKNMIRNVQLAKHIADAS</sequence>
<dbReference type="EMBL" id="NBYY01000026">
    <property type="protein sequence ID" value="PCS22119.1"/>
    <property type="molecule type" value="Genomic_DNA"/>
</dbReference>
<dbReference type="AlphaFoldDB" id="A0A2A5T1S7"/>
<keyword evidence="1" id="KW-0614">Plasmid</keyword>